<evidence type="ECO:0000313" key="3">
    <source>
        <dbReference type="Proteomes" id="UP000287166"/>
    </source>
</evidence>
<evidence type="ECO:0000256" key="1">
    <source>
        <dbReference type="SAM" id="MobiDB-lite"/>
    </source>
</evidence>
<feature type="compositionally biased region" description="Polar residues" evidence="1">
    <location>
        <begin position="19"/>
        <end position="39"/>
    </location>
</feature>
<dbReference type="GeneID" id="38784705"/>
<feature type="region of interest" description="Disordered" evidence="1">
    <location>
        <begin position="326"/>
        <end position="378"/>
    </location>
</feature>
<feature type="region of interest" description="Disordered" evidence="1">
    <location>
        <begin position="1"/>
        <end position="155"/>
    </location>
</feature>
<gene>
    <name evidence="2" type="ORF">SCP_1200120</name>
</gene>
<dbReference type="InParanoid" id="A0A401H048"/>
<protein>
    <recommendedName>
        <fullName evidence="4">Myb-like domain-containing protein</fullName>
    </recommendedName>
</protein>
<feature type="compositionally biased region" description="Low complexity" evidence="1">
    <location>
        <begin position="81"/>
        <end position="95"/>
    </location>
</feature>
<feature type="compositionally biased region" description="Basic and acidic residues" evidence="1">
    <location>
        <begin position="436"/>
        <end position="447"/>
    </location>
</feature>
<dbReference type="RefSeq" id="XP_027618701.1">
    <property type="nucleotide sequence ID" value="XM_027762900.1"/>
</dbReference>
<feature type="compositionally biased region" description="Low complexity" evidence="1">
    <location>
        <begin position="239"/>
        <end position="267"/>
    </location>
</feature>
<feature type="compositionally biased region" description="Pro residues" evidence="1">
    <location>
        <begin position="284"/>
        <end position="303"/>
    </location>
</feature>
<dbReference type="Proteomes" id="UP000287166">
    <property type="component" value="Unassembled WGS sequence"/>
</dbReference>
<feature type="compositionally biased region" description="Acidic residues" evidence="1">
    <location>
        <begin position="44"/>
        <end position="61"/>
    </location>
</feature>
<reference evidence="2 3" key="1">
    <citation type="journal article" date="2018" name="Sci. Rep.">
        <title>Genome sequence of the cauliflower mushroom Sparassis crispa (Hanabiratake) and its association with beneficial usage.</title>
        <authorList>
            <person name="Kiyama R."/>
            <person name="Furutani Y."/>
            <person name="Kawaguchi K."/>
            <person name="Nakanishi T."/>
        </authorList>
    </citation>
    <scope>NUCLEOTIDE SEQUENCE [LARGE SCALE GENOMIC DNA]</scope>
</reference>
<evidence type="ECO:0008006" key="4">
    <source>
        <dbReference type="Google" id="ProtNLM"/>
    </source>
</evidence>
<feature type="compositionally biased region" description="Polar residues" evidence="1">
    <location>
        <begin position="349"/>
        <end position="358"/>
    </location>
</feature>
<feature type="compositionally biased region" description="Polar residues" evidence="1">
    <location>
        <begin position="268"/>
        <end position="281"/>
    </location>
</feature>
<keyword evidence="3" id="KW-1185">Reference proteome</keyword>
<feature type="region of interest" description="Disordered" evidence="1">
    <location>
        <begin position="417"/>
        <end position="607"/>
    </location>
</feature>
<feature type="compositionally biased region" description="Low complexity" evidence="1">
    <location>
        <begin position="470"/>
        <end position="528"/>
    </location>
</feature>
<comment type="caution">
    <text evidence="2">The sequence shown here is derived from an EMBL/GenBank/DDBJ whole genome shotgun (WGS) entry which is preliminary data.</text>
</comment>
<feature type="region of interest" description="Disordered" evidence="1">
    <location>
        <begin position="235"/>
        <end position="304"/>
    </location>
</feature>
<dbReference type="EMBL" id="BFAD01000012">
    <property type="protein sequence ID" value="GBE87788.1"/>
    <property type="molecule type" value="Genomic_DNA"/>
</dbReference>
<evidence type="ECO:0000313" key="2">
    <source>
        <dbReference type="EMBL" id="GBE87788.1"/>
    </source>
</evidence>
<name>A0A401H048_9APHY</name>
<sequence length="607" mass="64230">MDQYYQPLSHALNPPLVQSGRSPQHQYPANPYSSAPNGSTHREEEEEEEEDDEDIVEEELDHNEQRSPSHQSSPRTSAAQPNTGTTGPAANTANPKHATQDQHQQQSGDADGSEKRKPGRPRGSRNRKPRAPPGTSTKAPANTHHPGFYHYPPVPGGTIPQNQQFYEFQWRALNLCSEFYNAAEELVKAASPLVIAQCYQMGPTAKVDPLAMISEAKRVCDSLLANPSQLVGNPPPPVYSSMSPYPQISPSAPGPASTASGSSNANPVITNPQSFVMSLGTSAMPPPSHPPPHSQPFYPPPLYGPSGPRYPTAPYYSYQPQPPSYAYSTPPQAAPTAAAPAPPTAASTGTISTFNAATGSAAPGGQQGTWSEEETDRLKKLAEQSREMGGPQNKGEIEWDWVVQQWGNSRTRHQILLKATSMGIKESTTRGTKRRRDTESVARESDSTSHPTVNQAPATSAPAPAPAPAPVAVSPTQSPATPASANPPAASTMSMNPPSAPAARPAPSTPTTIAPVRTTTATNTSTMPWPMPTVAANTPSPVLANAQTESQRSSAYYRPRPTQTTSYGAAAAAANSPGSRPTSSQGTGGTTHQYMFRPNGAAGGDRR</sequence>
<feature type="compositionally biased region" description="Basic residues" evidence="1">
    <location>
        <begin position="117"/>
        <end position="130"/>
    </location>
</feature>
<proteinExistence type="predicted"/>
<organism evidence="2 3">
    <name type="scientific">Sparassis crispa</name>
    <dbReference type="NCBI Taxonomy" id="139825"/>
    <lineage>
        <taxon>Eukaryota</taxon>
        <taxon>Fungi</taxon>
        <taxon>Dikarya</taxon>
        <taxon>Basidiomycota</taxon>
        <taxon>Agaricomycotina</taxon>
        <taxon>Agaricomycetes</taxon>
        <taxon>Polyporales</taxon>
        <taxon>Sparassidaceae</taxon>
        <taxon>Sparassis</taxon>
    </lineage>
</organism>
<accession>A0A401H048</accession>
<dbReference type="OrthoDB" id="2348945at2759"/>
<feature type="compositionally biased region" description="Polar residues" evidence="1">
    <location>
        <begin position="68"/>
        <end position="80"/>
    </location>
</feature>
<dbReference type="STRING" id="139825.A0A401H048"/>
<dbReference type="AlphaFoldDB" id="A0A401H048"/>
<feature type="compositionally biased region" description="Low complexity" evidence="1">
    <location>
        <begin position="326"/>
        <end position="348"/>
    </location>
</feature>
<feature type="compositionally biased region" description="Polar residues" evidence="1">
    <location>
        <begin position="535"/>
        <end position="554"/>
    </location>
</feature>
<feature type="compositionally biased region" description="Low complexity" evidence="1">
    <location>
        <begin position="569"/>
        <end position="585"/>
    </location>
</feature>